<dbReference type="AlphaFoldDB" id="A0A1M5QTN2"/>
<keyword evidence="4" id="KW-0805">Transcription regulation</keyword>
<dbReference type="InterPro" id="IPR039420">
    <property type="entry name" value="WalR-like"/>
</dbReference>
<dbReference type="Gene3D" id="6.10.250.690">
    <property type="match status" value="1"/>
</dbReference>
<evidence type="ECO:0000256" key="1">
    <source>
        <dbReference type="ARBA" id="ARBA00018672"/>
    </source>
</evidence>
<comment type="function">
    <text evidence="7">May play the central regulatory role in sporulation. It may be an element of the effector pathway responsible for the activation of sporulation genes in response to nutritional stress. Spo0A may act in concert with spo0H (a sigma factor) to control the expression of some genes that are critical to the sporulation process.</text>
</comment>
<keyword evidence="13" id="KW-1185">Reference proteome</keyword>
<gene>
    <name evidence="12" type="ORF">SAMN02744040_01099</name>
</gene>
<dbReference type="GO" id="GO:0032993">
    <property type="term" value="C:protein-DNA complex"/>
    <property type="evidence" value="ECO:0007669"/>
    <property type="project" value="TreeGrafter"/>
</dbReference>
<dbReference type="Gene3D" id="1.10.10.10">
    <property type="entry name" value="Winged helix-like DNA-binding domain superfamily/Winged helix DNA-binding domain"/>
    <property type="match status" value="1"/>
</dbReference>
<evidence type="ECO:0000256" key="2">
    <source>
        <dbReference type="ARBA" id="ARBA00022553"/>
    </source>
</evidence>
<dbReference type="EMBL" id="FQXH01000009">
    <property type="protein sequence ID" value="SHH17455.1"/>
    <property type="molecule type" value="Genomic_DNA"/>
</dbReference>
<dbReference type="GO" id="GO:0000156">
    <property type="term" value="F:phosphorelay response regulator activity"/>
    <property type="evidence" value="ECO:0007669"/>
    <property type="project" value="TreeGrafter"/>
</dbReference>
<organism evidence="12 13">
    <name type="scientific">Tepidibacter thalassicus DSM 15285</name>
    <dbReference type="NCBI Taxonomy" id="1123350"/>
    <lineage>
        <taxon>Bacteria</taxon>
        <taxon>Bacillati</taxon>
        <taxon>Bacillota</taxon>
        <taxon>Clostridia</taxon>
        <taxon>Peptostreptococcales</taxon>
        <taxon>Peptostreptococcaceae</taxon>
        <taxon>Tepidibacter</taxon>
    </lineage>
</organism>
<evidence type="ECO:0000256" key="8">
    <source>
        <dbReference type="PROSITE-ProRule" id="PRU00169"/>
    </source>
</evidence>
<dbReference type="SMART" id="SM00862">
    <property type="entry name" value="Trans_reg_C"/>
    <property type="match status" value="1"/>
</dbReference>
<keyword evidence="2 8" id="KW-0597">Phosphoprotein</keyword>
<name>A0A1M5QTN2_9FIRM</name>
<dbReference type="PANTHER" id="PTHR48111">
    <property type="entry name" value="REGULATOR OF RPOS"/>
    <property type="match status" value="1"/>
</dbReference>
<evidence type="ECO:0000256" key="7">
    <source>
        <dbReference type="ARBA" id="ARBA00024867"/>
    </source>
</evidence>
<evidence type="ECO:0000256" key="9">
    <source>
        <dbReference type="PROSITE-ProRule" id="PRU01091"/>
    </source>
</evidence>
<dbReference type="InterPro" id="IPR001867">
    <property type="entry name" value="OmpR/PhoB-type_DNA-bd"/>
</dbReference>
<dbReference type="SUPFAM" id="SSF52172">
    <property type="entry name" value="CheY-like"/>
    <property type="match status" value="1"/>
</dbReference>
<dbReference type="FunFam" id="1.10.10.10:FF:000018">
    <property type="entry name" value="DNA-binding response regulator ResD"/>
    <property type="match status" value="1"/>
</dbReference>
<dbReference type="PROSITE" id="PS51755">
    <property type="entry name" value="OMPR_PHOB"/>
    <property type="match status" value="1"/>
</dbReference>
<evidence type="ECO:0000313" key="13">
    <source>
        <dbReference type="Proteomes" id="UP000242520"/>
    </source>
</evidence>
<dbReference type="PROSITE" id="PS50110">
    <property type="entry name" value="RESPONSE_REGULATORY"/>
    <property type="match status" value="1"/>
</dbReference>
<keyword evidence="3" id="KW-0902">Two-component regulatory system</keyword>
<evidence type="ECO:0000259" key="11">
    <source>
        <dbReference type="PROSITE" id="PS51755"/>
    </source>
</evidence>
<evidence type="ECO:0000313" key="12">
    <source>
        <dbReference type="EMBL" id="SHH17455.1"/>
    </source>
</evidence>
<protein>
    <recommendedName>
        <fullName evidence="1">Stage 0 sporulation protein A homolog</fullName>
    </recommendedName>
</protein>
<accession>A0A1M5QTN2</accession>
<dbReference type="InterPro" id="IPR011006">
    <property type="entry name" value="CheY-like_superfamily"/>
</dbReference>
<keyword evidence="5 9" id="KW-0238">DNA-binding</keyword>
<evidence type="ECO:0000256" key="5">
    <source>
        <dbReference type="ARBA" id="ARBA00023125"/>
    </source>
</evidence>
<dbReference type="RefSeq" id="WP_072724435.1">
    <property type="nucleotide sequence ID" value="NZ_FQXH01000009.1"/>
</dbReference>
<dbReference type="Pfam" id="PF00486">
    <property type="entry name" value="Trans_reg_C"/>
    <property type="match status" value="1"/>
</dbReference>
<dbReference type="GO" id="GO:0005829">
    <property type="term" value="C:cytosol"/>
    <property type="evidence" value="ECO:0007669"/>
    <property type="project" value="TreeGrafter"/>
</dbReference>
<feature type="domain" description="OmpR/PhoB-type" evidence="11">
    <location>
        <begin position="127"/>
        <end position="226"/>
    </location>
</feature>
<dbReference type="Gene3D" id="3.40.50.2300">
    <property type="match status" value="1"/>
</dbReference>
<dbReference type="CDD" id="cd00383">
    <property type="entry name" value="trans_reg_C"/>
    <property type="match status" value="1"/>
</dbReference>
<dbReference type="PANTHER" id="PTHR48111:SF54">
    <property type="entry name" value="STAGE 0 SPORULATION PROTEIN A HOMOLOG"/>
    <property type="match status" value="1"/>
</dbReference>
<keyword evidence="6" id="KW-0804">Transcription</keyword>
<dbReference type="GO" id="GO:0006355">
    <property type="term" value="P:regulation of DNA-templated transcription"/>
    <property type="evidence" value="ECO:0007669"/>
    <property type="project" value="InterPro"/>
</dbReference>
<dbReference type="InterPro" id="IPR001789">
    <property type="entry name" value="Sig_transdc_resp-reg_receiver"/>
</dbReference>
<feature type="domain" description="Response regulatory" evidence="10">
    <location>
        <begin position="4"/>
        <end position="117"/>
    </location>
</feature>
<feature type="modified residue" description="4-aspartylphosphate" evidence="8">
    <location>
        <position position="52"/>
    </location>
</feature>
<dbReference type="Proteomes" id="UP000242520">
    <property type="component" value="Unassembled WGS sequence"/>
</dbReference>
<proteinExistence type="predicted"/>
<dbReference type="FunFam" id="3.40.50.2300:FF:000001">
    <property type="entry name" value="DNA-binding response regulator PhoB"/>
    <property type="match status" value="1"/>
</dbReference>
<dbReference type="SMART" id="SM00448">
    <property type="entry name" value="REC"/>
    <property type="match status" value="1"/>
</dbReference>
<dbReference type="GO" id="GO:0000976">
    <property type="term" value="F:transcription cis-regulatory region binding"/>
    <property type="evidence" value="ECO:0007669"/>
    <property type="project" value="TreeGrafter"/>
</dbReference>
<feature type="DNA-binding region" description="OmpR/PhoB-type" evidence="9">
    <location>
        <begin position="127"/>
        <end position="226"/>
    </location>
</feature>
<evidence type="ECO:0000259" key="10">
    <source>
        <dbReference type="PROSITE" id="PS50110"/>
    </source>
</evidence>
<dbReference type="OrthoDB" id="9790442at2"/>
<evidence type="ECO:0000256" key="4">
    <source>
        <dbReference type="ARBA" id="ARBA00023015"/>
    </source>
</evidence>
<dbReference type="Pfam" id="PF00072">
    <property type="entry name" value="Response_reg"/>
    <property type="match status" value="1"/>
</dbReference>
<reference evidence="13" key="1">
    <citation type="submission" date="2016-11" db="EMBL/GenBank/DDBJ databases">
        <authorList>
            <person name="Varghese N."/>
            <person name="Submissions S."/>
        </authorList>
    </citation>
    <scope>NUCLEOTIDE SEQUENCE [LARGE SCALE GENOMIC DNA]</scope>
    <source>
        <strain evidence="13">DSM 15285</strain>
    </source>
</reference>
<dbReference type="InterPro" id="IPR036388">
    <property type="entry name" value="WH-like_DNA-bd_sf"/>
</dbReference>
<dbReference type="STRING" id="1123350.SAMN02744040_01099"/>
<evidence type="ECO:0000256" key="3">
    <source>
        <dbReference type="ARBA" id="ARBA00023012"/>
    </source>
</evidence>
<sequence length="229" mass="26687">MKYKILVLEDEKSIRTFIKIKLKALGYEIVEFENGDEALKKVDKTIDIALLDVMLPDIDGFEVCKMLRKEYPDIGIIMITAKGQENDKVKGFKCGADDYIVKPFSPKELGARIEALIRRIDRNKEIKNIIEHKPFKIDINKKSLVKNNEIIPLTPTEYAIMEFFMTNPNKVMSRDEILDKVWGESYFGEIKTVDVNIRRIRQKIEEDSSNPKYLKTIRGYGYIWSVENE</sequence>
<dbReference type="CDD" id="cd17574">
    <property type="entry name" value="REC_OmpR"/>
    <property type="match status" value="1"/>
</dbReference>
<evidence type="ECO:0000256" key="6">
    <source>
        <dbReference type="ARBA" id="ARBA00023163"/>
    </source>
</evidence>